<dbReference type="PROSITE" id="PS51898">
    <property type="entry name" value="TYR_RECOMBINASE"/>
    <property type="match status" value="1"/>
</dbReference>
<dbReference type="PANTHER" id="PTHR30349">
    <property type="entry name" value="PHAGE INTEGRASE-RELATED"/>
    <property type="match status" value="1"/>
</dbReference>
<accession>A0ABR6FYG7</accession>
<name>A0ABR6FYG7_9BURK</name>
<dbReference type="SUPFAM" id="SSF56349">
    <property type="entry name" value="DNA breaking-rejoining enzymes"/>
    <property type="match status" value="1"/>
</dbReference>
<comment type="caution">
    <text evidence="4">The sequence shown here is derived from an EMBL/GenBank/DDBJ whole genome shotgun (WGS) entry which is preliminary data.</text>
</comment>
<evidence type="ECO:0000313" key="4">
    <source>
        <dbReference type="EMBL" id="MBB2932472.1"/>
    </source>
</evidence>
<dbReference type="RefSeq" id="WP_110388187.1">
    <property type="nucleotide sequence ID" value="NZ_JACHVZ010000028.1"/>
</dbReference>
<sequence length="434" mass="49742">MATLPRGIRVIQWKNKDGSKSLRYRIRQERKNKDGILEITDKSFDTLSEAEEFLKLSKTVRGRELIYSKTEEELRRKDEISAFLAEPPLSVYVDRYVKKFIDTKDQSNYTKRRNVYTLKNFYKTICKTKIEYRHKLKHGGFTGVLGMIVDNPKKELGQFKISEIGIPEINDYIRTRLAHTTSKGTPLKKSSVAREVSLFSVFFKELASGEFGSEHQGIDNPALKYNKKLLANANIKRKFVLTSEMEKTLFDELAKTKNPELLAICKLSLYTAMRRSEIIYLTWEQVDFESAQIHLTHTKSNRPRDVYILPEVAELLQAIPKRKDDPKVFKTPLSGFEGTFSKLKARIGLKAVRFHDLRRQAIRNMILKLAGATGNANNSVIIAQLLGMNSPKKLEENHINPLLDNVNNGISTQQQALKHIGHFSSDETAGYFNI</sequence>
<dbReference type="InterPro" id="IPR011010">
    <property type="entry name" value="DNA_brk_join_enz"/>
</dbReference>
<feature type="domain" description="Tyr recombinase" evidence="3">
    <location>
        <begin position="236"/>
        <end position="420"/>
    </location>
</feature>
<dbReference type="InterPro" id="IPR050090">
    <property type="entry name" value="Tyrosine_recombinase_XerCD"/>
</dbReference>
<dbReference type="Pfam" id="PF00589">
    <property type="entry name" value="Phage_integrase"/>
    <property type="match status" value="1"/>
</dbReference>
<dbReference type="EMBL" id="JACHVZ010000028">
    <property type="protein sequence ID" value="MBB2932472.1"/>
    <property type="molecule type" value="Genomic_DNA"/>
</dbReference>
<dbReference type="InterPro" id="IPR013762">
    <property type="entry name" value="Integrase-like_cat_sf"/>
</dbReference>
<dbReference type="Gene3D" id="1.10.443.10">
    <property type="entry name" value="Intergrase catalytic core"/>
    <property type="match status" value="1"/>
</dbReference>
<dbReference type="InterPro" id="IPR002104">
    <property type="entry name" value="Integrase_catalytic"/>
</dbReference>
<keyword evidence="2" id="KW-0233">DNA recombination</keyword>
<evidence type="ECO:0000256" key="1">
    <source>
        <dbReference type="ARBA" id="ARBA00022908"/>
    </source>
</evidence>
<evidence type="ECO:0000256" key="2">
    <source>
        <dbReference type="ARBA" id="ARBA00023172"/>
    </source>
</evidence>
<dbReference type="Proteomes" id="UP000533533">
    <property type="component" value="Unassembled WGS sequence"/>
</dbReference>
<gene>
    <name evidence="4" type="ORF">FHX59_006957</name>
</gene>
<evidence type="ECO:0000313" key="5">
    <source>
        <dbReference type="Proteomes" id="UP000533533"/>
    </source>
</evidence>
<proteinExistence type="predicted"/>
<organism evidence="4 5">
    <name type="scientific">Paraburkholderia silvatlantica</name>
    <dbReference type="NCBI Taxonomy" id="321895"/>
    <lineage>
        <taxon>Bacteria</taxon>
        <taxon>Pseudomonadati</taxon>
        <taxon>Pseudomonadota</taxon>
        <taxon>Betaproteobacteria</taxon>
        <taxon>Burkholderiales</taxon>
        <taxon>Burkholderiaceae</taxon>
        <taxon>Paraburkholderia</taxon>
    </lineage>
</organism>
<evidence type="ECO:0000259" key="3">
    <source>
        <dbReference type="PROSITE" id="PS51898"/>
    </source>
</evidence>
<reference evidence="4 5" key="1">
    <citation type="submission" date="2020-08" db="EMBL/GenBank/DDBJ databases">
        <title>Genomic Encyclopedia of Type Strains, Phase IV (KMG-V): Genome sequencing to study the core and pangenomes of soil and plant-associated prokaryotes.</title>
        <authorList>
            <person name="Whitman W."/>
        </authorList>
    </citation>
    <scope>NUCLEOTIDE SEQUENCE [LARGE SCALE GENOMIC DNA]</scope>
    <source>
        <strain evidence="4 5">SRMrh-85</strain>
    </source>
</reference>
<dbReference type="PANTHER" id="PTHR30349:SF64">
    <property type="entry name" value="PROPHAGE INTEGRASE INTD-RELATED"/>
    <property type="match status" value="1"/>
</dbReference>
<keyword evidence="5" id="KW-1185">Reference proteome</keyword>
<dbReference type="CDD" id="cd00796">
    <property type="entry name" value="INT_Rci_Hp1_C"/>
    <property type="match status" value="1"/>
</dbReference>
<keyword evidence="1" id="KW-0229">DNA integration</keyword>
<protein>
    <submittedName>
        <fullName evidence="4">Integrase</fullName>
    </submittedName>
</protein>